<evidence type="ECO:0000259" key="2">
    <source>
        <dbReference type="Pfam" id="PF10988"/>
    </source>
</evidence>
<reference evidence="4" key="1">
    <citation type="submission" date="2016-10" db="EMBL/GenBank/DDBJ databases">
        <authorList>
            <person name="Varghese N."/>
            <person name="Submissions S."/>
        </authorList>
    </citation>
    <scope>NUCLEOTIDE SEQUENCE [LARGE SCALE GENOMIC DNA]</scope>
    <source>
        <strain evidence="4">SUR2</strain>
    </source>
</reference>
<evidence type="ECO:0000256" key="1">
    <source>
        <dbReference type="SAM" id="MobiDB-lite"/>
    </source>
</evidence>
<sequence>MYKTVNMKSTTIFIFSAFVLLSSCNDKHERNREDKSNWVDKVTNKDHGPGKEKQYTGDFDEIEVSQAISAEIIKSETERVVVYAPANIIDEILIDKIGSKVHIHYKSGIRVMNGHNVKAKIYVKDFSKLIANSAASITVNDKFTQEKTDIEVSSAASVTGDLEANKFEISADSSSSFDGKIWAVDLDVEASSAASINISGKAKNVDLSSSSGSSLSAKDLIADNLKVDASSGASVEVGATSSIDAEASSGGSVNVYKKGNVTDIKKDESSGGSVTIQ</sequence>
<gene>
    <name evidence="3" type="ORF">SAMN05216324_11672</name>
</gene>
<name>A0A1K2IV63_9FLAO</name>
<dbReference type="Pfam" id="PF10988">
    <property type="entry name" value="DUF2807"/>
    <property type="match status" value="1"/>
</dbReference>
<evidence type="ECO:0000313" key="3">
    <source>
        <dbReference type="EMBL" id="SFZ96162.1"/>
    </source>
</evidence>
<evidence type="ECO:0000313" key="4">
    <source>
        <dbReference type="Proteomes" id="UP000182034"/>
    </source>
</evidence>
<proteinExistence type="predicted"/>
<dbReference type="STRING" id="1612149.SAMN05216324_11672"/>
<organism evidence="3 4">
    <name type="scientific">Chryseobacterium limigenitum</name>
    <dbReference type="NCBI Taxonomy" id="1612149"/>
    <lineage>
        <taxon>Bacteria</taxon>
        <taxon>Pseudomonadati</taxon>
        <taxon>Bacteroidota</taxon>
        <taxon>Flavobacteriia</taxon>
        <taxon>Flavobacteriales</taxon>
        <taxon>Weeksellaceae</taxon>
        <taxon>Chryseobacterium group</taxon>
        <taxon>Chryseobacterium</taxon>
    </lineage>
</organism>
<dbReference type="EMBL" id="FPKW01000016">
    <property type="protein sequence ID" value="SFZ96162.1"/>
    <property type="molecule type" value="Genomic_DNA"/>
</dbReference>
<accession>A0A1K2IV63</accession>
<dbReference type="AlphaFoldDB" id="A0A1K2IV63"/>
<dbReference type="InterPro" id="IPR021255">
    <property type="entry name" value="DUF2807"/>
</dbReference>
<dbReference type="Proteomes" id="UP000182034">
    <property type="component" value="Unassembled WGS sequence"/>
</dbReference>
<dbReference type="PROSITE" id="PS51257">
    <property type="entry name" value="PROKAR_LIPOPROTEIN"/>
    <property type="match status" value="1"/>
</dbReference>
<keyword evidence="4" id="KW-1185">Reference proteome</keyword>
<feature type="domain" description="Putative auto-transporter adhesin head GIN" evidence="2">
    <location>
        <begin position="58"/>
        <end position="257"/>
    </location>
</feature>
<dbReference type="Gene3D" id="2.160.20.120">
    <property type="match status" value="1"/>
</dbReference>
<feature type="region of interest" description="Disordered" evidence="1">
    <location>
        <begin position="32"/>
        <end position="54"/>
    </location>
</feature>
<protein>
    <submittedName>
        <fullName evidence="3">Putative auto-transporter adhesin, head GIN domain</fullName>
    </submittedName>
</protein>